<dbReference type="EMBL" id="CP106738">
    <property type="protein sequence ID" value="UXX82804.1"/>
    <property type="molecule type" value="Genomic_DNA"/>
</dbReference>
<dbReference type="InterPro" id="IPR005804">
    <property type="entry name" value="FA_desaturase_dom"/>
</dbReference>
<keyword evidence="1" id="KW-0472">Membrane</keyword>
<organism evidence="3 4">
    <name type="scientific">Roseovarius pelagicus</name>
    <dbReference type="NCBI Taxonomy" id="2980108"/>
    <lineage>
        <taxon>Bacteria</taxon>
        <taxon>Pseudomonadati</taxon>
        <taxon>Pseudomonadota</taxon>
        <taxon>Alphaproteobacteria</taxon>
        <taxon>Rhodobacterales</taxon>
        <taxon>Roseobacteraceae</taxon>
        <taxon>Roseovarius</taxon>
    </lineage>
</organism>
<feature type="transmembrane region" description="Helical" evidence="1">
    <location>
        <begin position="12"/>
        <end position="45"/>
    </location>
</feature>
<protein>
    <submittedName>
        <fullName evidence="3">Fatty acid desaturase</fullName>
    </submittedName>
</protein>
<evidence type="ECO:0000313" key="4">
    <source>
        <dbReference type="Proteomes" id="UP001064087"/>
    </source>
</evidence>
<evidence type="ECO:0000256" key="1">
    <source>
        <dbReference type="SAM" id="Phobius"/>
    </source>
</evidence>
<feature type="transmembrane region" description="Helical" evidence="1">
    <location>
        <begin position="130"/>
        <end position="148"/>
    </location>
</feature>
<dbReference type="RefSeq" id="WP_263047607.1">
    <property type="nucleotide sequence ID" value="NZ_CP106738.1"/>
</dbReference>
<dbReference type="Pfam" id="PF00487">
    <property type="entry name" value="FA_desaturase"/>
    <property type="match status" value="1"/>
</dbReference>
<feature type="transmembrane region" description="Helical" evidence="1">
    <location>
        <begin position="185"/>
        <end position="205"/>
    </location>
</feature>
<name>A0ABY6DA06_9RHOB</name>
<proteinExistence type="predicted"/>
<evidence type="ECO:0000313" key="3">
    <source>
        <dbReference type="EMBL" id="UXX82804.1"/>
    </source>
</evidence>
<reference evidence="3" key="1">
    <citation type="submission" date="2022-10" db="EMBL/GenBank/DDBJ databases">
        <title>Roseovarius pelagicus sp. nov., isolated from Arctic seawater.</title>
        <authorList>
            <person name="Hong Y.W."/>
            <person name="Hwang C.Y."/>
        </authorList>
    </citation>
    <scope>NUCLEOTIDE SEQUENCE</scope>
    <source>
        <strain evidence="3">HL-MP18</strain>
    </source>
</reference>
<keyword evidence="4" id="KW-1185">Reference proteome</keyword>
<sequence length="296" mass="34662">MDSRSTEWPTLVLLVLVYAIWGLSITWAAALWLPLGMVLATLTIAQHSSLTHEVLHGHPFHNQRLNEALVFPCLGLLVPYLRFRDLHLDHHRDSLLTDPYDDPESNYLDPEVWCRLPRWWRRVLMFNNTLLGRLVVGPLVGQLMFMHADWRAIRVGDTAALRGWLWHIPAAGLVLWALSYATMPLWAYLICAYAGLSILKIRTFLEHRAHERCSGRTVVIEDRGPLALIFLNNNYHVVHHMHPKEPWYRLPGLYVRNRAHYLNRNDNYVYMSYAQIFRRYFLHAKDTVPHPLWPKS</sequence>
<feature type="domain" description="Fatty acid desaturase" evidence="2">
    <location>
        <begin position="31"/>
        <end position="265"/>
    </location>
</feature>
<keyword evidence="1" id="KW-0812">Transmembrane</keyword>
<dbReference type="Proteomes" id="UP001064087">
    <property type="component" value="Chromosome"/>
</dbReference>
<gene>
    <name evidence="3" type="ORF">N7U68_17215</name>
</gene>
<accession>A0ABY6DA06</accession>
<dbReference type="CDD" id="cd03509">
    <property type="entry name" value="DesA_FADS-like"/>
    <property type="match status" value="1"/>
</dbReference>
<evidence type="ECO:0000259" key="2">
    <source>
        <dbReference type="Pfam" id="PF00487"/>
    </source>
</evidence>
<keyword evidence="1" id="KW-1133">Transmembrane helix</keyword>